<dbReference type="EMBL" id="BAAAKJ010000307">
    <property type="protein sequence ID" value="GAA1406345.1"/>
    <property type="molecule type" value="Genomic_DNA"/>
</dbReference>
<dbReference type="PROSITE" id="PS51186">
    <property type="entry name" value="GNAT"/>
    <property type="match status" value="1"/>
</dbReference>
<organism evidence="2 3">
    <name type="scientific">Kitasatospora putterlickiae</name>
    <dbReference type="NCBI Taxonomy" id="221725"/>
    <lineage>
        <taxon>Bacteria</taxon>
        <taxon>Bacillati</taxon>
        <taxon>Actinomycetota</taxon>
        <taxon>Actinomycetes</taxon>
        <taxon>Kitasatosporales</taxon>
        <taxon>Streptomycetaceae</taxon>
        <taxon>Kitasatospora</taxon>
    </lineage>
</organism>
<evidence type="ECO:0000313" key="2">
    <source>
        <dbReference type="EMBL" id="GAA1406345.1"/>
    </source>
</evidence>
<dbReference type="InterPro" id="IPR051908">
    <property type="entry name" value="Ribosomal_N-acetyltransferase"/>
</dbReference>
<name>A0ABN1YDS6_9ACTN</name>
<dbReference type="Pfam" id="PF13302">
    <property type="entry name" value="Acetyltransf_3"/>
    <property type="match status" value="1"/>
</dbReference>
<proteinExistence type="predicted"/>
<sequence>MFAVPLAENAELRPLEPWHAPEYLEHIERGRAHIDAWIGWAALATDLDSARAVLQRYADRQAADTARLYGIWLDGTLVGGVMFVQFDAKAGTCEIGVWTEPAGQGRGLITTAVRHLIDYAFTVRGMHRIEWHNRPENVRSRAIAQRLGFTLEGVLRESYLHGGVHHDGEVWSLLTHEWKPQGAPAS</sequence>
<dbReference type="SUPFAM" id="SSF55729">
    <property type="entry name" value="Acyl-CoA N-acyltransferases (Nat)"/>
    <property type="match status" value="1"/>
</dbReference>
<dbReference type="PANTHER" id="PTHR43441:SF10">
    <property type="entry name" value="ACETYLTRANSFERASE"/>
    <property type="match status" value="1"/>
</dbReference>
<reference evidence="2 3" key="1">
    <citation type="journal article" date="2019" name="Int. J. Syst. Evol. Microbiol.">
        <title>The Global Catalogue of Microorganisms (GCM) 10K type strain sequencing project: providing services to taxonomists for standard genome sequencing and annotation.</title>
        <authorList>
            <consortium name="The Broad Institute Genomics Platform"/>
            <consortium name="The Broad Institute Genome Sequencing Center for Infectious Disease"/>
            <person name="Wu L."/>
            <person name="Ma J."/>
        </authorList>
    </citation>
    <scope>NUCLEOTIDE SEQUENCE [LARGE SCALE GENOMIC DNA]</scope>
    <source>
        <strain evidence="2 3">JCM 12393</strain>
    </source>
</reference>
<gene>
    <name evidence="2" type="ORF">GCM10009639_54160</name>
</gene>
<dbReference type="InterPro" id="IPR000182">
    <property type="entry name" value="GNAT_dom"/>
</dbReference>
<dbReference type="InterPro" id="IPR016181">
    <property type="entry name" value="Acyl_CoA_acyltransferase"/>
</dbReference>
<evidence type="ECO:0000313" key="3">
    <source>
        <dbReference type="Proteomes" id="UP001499863"/>
    </source>
</evidence>
<dbReference type="PANTHER" id="PTHR43441">
    <property type="entry name" value="RIBOSOMAL-PROTEIN-SERINE ACETYLTRANSFERASE"/>
    <property type="match status" value="1"/>
</dbReference>
<evidence type="ECO:0000259" key="1">
    <source>
        <dbReference type="PROSITE" id="PS51186"/>
    </source>
</evidence>
<accession>A0ABN1YDS6</accession>
<dbReference type="RefSeq" id="WP_344341517.1">
    <property type="nucleotide sequence ID" value="NZ_BAAAKJ010000307.1"/>
</dbReference>
<dbReference type="Gene3D" id="3.40.630.30">
    <property type="match status" value="1"/>
</dbReference>
<dbReference type="Proteomes" id="UP001499863">
    <property type="component" value="Unassembled WGS sequence"/>
</dbReference>
<protein>
    <submittedName>
        <fullName evidence="2">GNAT family protein</fullName>
    </submittedName>
</protein>
<feature type="domain" description="N-acetyltransferase" evidence="1">
    <location>
        <begin position="10"/>
        <end position="177"/>
    </location>
</feature>
<keyword evidence="3" id="KW-1185">Reference proteome</keyword>
<comment type="caution">
    <text evidence="2">The sequence shown here is derived from an EMBL/GenBank/DDBJ whole genome shotgun (WGS) entry which is preliminary data.</text>
</comment>